<sequence length="45" mass="4991">MDDFKVNAKINILNAFYVHGSSLHGEVEICDVTYPSQGIGCRNFS</sequence>
<organism evidence="1">
    <name type="scientific">Rhizophora mucronata</name>
    <name type="common">Asiatic mangrove</name>
    <dbReference type="NCBI Taxonomy" id="61149"/>
    <lineage>
        <taxon>Eukaryota</taxon>
        <taxon>Viridiplantae</taxon>
        <taxon>Streptophyta</taxon>
        <taxon>Embryophyta</taxon>
        <taxon>Tracheophyta</taxon>
        <taxon>Spermatophyta</taxon>
        <taxon>Magnoliopsida</taxon>
        <taxon>eudicotyledons</taxon>
        <taxon>Gunneridae</taxon>
        <taxon>Pentapetalae</taxon>
        <taxon>rosids</taxon>
        <taxon>fabids</taxon>
        <taxon>Malpighiales</taxon>
        <taxon>Rhizophoraceae</taxon>
        <taxon>Rhizophora</taxon>
    </lineage>
</organism>
<dbReference type="EMBL" id="GGEC01071632">
    <property type="protein sequence ID" value="MBX52116.1"/>
    <property type="molecule type" value="Transcribed_RNA"/>
</dbReference>
<dbReference type="AlphaFoldDB" id="A0A2P2PBJ8"/>
<proteinExistence type="predicted"/>
<protein>
    <submittedName>
        <fullName evidence="1">Uncharacterized protein</fullName>
    </submittedName>
</protein>
<name>A0A2P2PBJ8_RHIMU</name>
<evidence type="ECO:0000313" key="1">
    <source>
        <dbReference type="EMBL" id="MBX52116.1"/>
    </source>
</evidence>
<accession>A0A2P2PBJ8</accession>
<reference evidence="1" key="1">
    <citation type="submission" date="2018-02" db="EMBL/GenBank/DDBJ databases">
        <title>Rhizophora mucronata_Transcriptome.</title>
        <authorList>
            <person name="Meera S.P."/>
            <person name="Sreeshan A."/>
            <person name="Augustine A."/>
        </authorList>
    </citation>
    <scope>NUCLEOTIDE SEQUENCE</scope>
    <source>
        <tissue evidence="1">Leaf</tissue>
    </source>
</reference>